<sequence length="249" mass="29044">METLLVVLDVVFYSTFIIGLGSILLAKLQAPLLLKYGKTLQDVKTSSKGFSGYLQTLRVPKRCFQHFYFYSTFIAALNLRQSNTVLAILVFLHSIRRLWETLLVNKFGQNSFIHVSHYLVGLWFYSTVNYTVFTYQDGEHSVSLWLRLFSLLMFAMASWDQHQNHCHLAQLRKYTLPTYGLFRVVGSPHYLDEVGIYLALAMYTNSFKMWLCVVWVMVNLTISALETRYWYRRKFPATAPSYAIIPWVL</sequence>
<evidence type="ECO:0000313" key="8">
    <source>
        <dbReference type="Proteomes" id="UP000190274"/>
    </source>
</evidence>
<dbReference type="Proteomes" id="UP000190274">
    <property type="component" value="Chromosome D"/>
</dbReference>
<feature type="domain" description="3-oxo-5-alpha-steroid 4-dehydrogenase C-terminal" evidence="6">
    <location>
        <begin position="112"/>
        <end position="248"/>
    </location>
</feature>
<feature type="transmembrane region" description="Helical" evidence="5">
    <location>
        <begin position="207"/>
        <end position="225"/>
    </location>
</feature>
<dbReference type="GO" id="GO:0003865">
    <property type="term" value="F:3-oxo-5-alpha-steroid 4-dehydrogenase activity"/>
    <property type="evidence" value="ECO:0007669"/>
    <property type="project" value="TreeGrafter"/>
</dbReference>
<keyword evidence="5" id="KW-0521">NADP</keyword>
<gene>
    <name evidence="7" type="ORF">LADA_0D11584G</name>
</gene>
<feature type="transmembrane region" description="Helical" evidence="5">
    <location>
        <begin position="6"/>
        <end position="26"/>
    </location>
</feature>
<comment type="catalytic activity">
    <reaction evidence="5">
        <text>a di-trans,poly-cis-dolichal + NADP(+) = a di-trans,poly-cis-polyprenal + NADPH + H(+)</text>
        <dbReference type="Rhea" id="RHEA:80727"/>
        <dbReference type="Rhea" id="RHEA-COMP:19536"/>
        <dbReference type="Rhea" id="RHEA-COMP:19537"/>
        <dbReference type="ChEBI" id="CHEBI:15378"/>
        <dbReference type="ChEBI" id="CHEBI:57783"/>
        <dbReference type="ChEBI" id="CHEBI:58349"/>
        <dbReference type="ChEBI" id="CHEBI:231623"/>
        <dbReference type="ChEBI" id="CHEBI:231637"/>
        <dbReference type="EC" id="1.3.1.94"/>
    </reaction>
    <physiologicalReaction direction="right-to-left" evidence="5">
        <dbReference type="Rhea" id="RHEA:80729"/>
    </physiologicalReaction>
</comment>
<dbReference type="EC" id="1.3.1.94" evidence="5"/>
<dbReference type="GO" id="GO:0043048">
    <property type="term" value="P:dolichyl monophosphate biosynthetic process"/>
    <property type="evidence" value="ECO:0007669"/>
    <property type="project" value="EnsemblFungi"/>
</dbReference>
<dbReference type="OrthoDB" id="541710at2759"/>
<feature type="transmembrane region" description="Helical" evidence="5">
    <location>
        <begin position="67"/>
        <end position="92"/>
    </location>
</feature>
<dbReference type="Pfam" id="PF02544">
    <property type="entry name" value="Steroid_dh"/>
    <property type="match status" value="1"/>
</dbReference>
<name>A0A1G4J7U2_9SACH</name>
<dbReference type="EMBL" id="LT598454">
    <property type="protein sequence ID" value="SCU86008.1"/>
    <property type="molecule type" value="Genomic_DNA"/>
</dbReference>
<dbReference type="PROSITE" id="PS50244">
    <property type="entry name" value="S5A_REDUCTASE"/>
    <property type="match status" value="1"/>
</dbReference>
<dbReference type="GO" id="GO:0160198">
    <property type="term" value="F:polyprenal reductase activity"/>
    <property type="evidence" value="ECO:0007669"/>
    <property type="project" value="UniProtKB-EC"/>
</dbReference>
<dbReference type="GO" id="GO:0007124">
    <property type="term" value="P:pseudohyphal growth"/>
    <property type="evidence" value="ECO:0007669"/>
    <property type="project" value="EnsemblFungi"/>
</dbReference>
<dbReference type="InterPro" id="IPR039698">
    <property type="entry name" value="Dfg10/SRD5A3"/>
</dbReference>
<dbReference type="InterPro" id="IPR001104">
    <property type="entry name" value="3-oxo-5_a-steroid_4-DH_C"/>
</dbReference>
<evidence type="ECO:0000256" key="4">
    <source>
        <dbReference type="ARBA" id="ARBA00023136"/>
    </source>
</evidence>
<organism evidence="7 8">
    <name type="scientific">Lachancea dasiensis</name>
    <dbReference type="NCBI Taxonomy" id="1072105"/>
    <lineage>
        <taxon>Eukaryota</taxon>
        <taxon>Fungi</taxon>
        <taxon>Dikarya</taxon>
        <taxon>Ascomycota</taxon>
        <taxon>Saccharomycotina</taxon>
        <taxon>Saccharomycetes</taxon>
        <taxon>Saccharomycetales</taxon>
        <taxon>Saccharomycetaceae</taxon>
        <taxon>Lachancea</taxon>
    </lineage>
</organism>
<evidence type="ECO:0000313" key="7">
    <source>
        <dbReference type="EMBL" id="SCU86008.1"/>
    </source>
</evidence>
<evidence type="ECO:0000256" key="5">
    <source>
        <dbReference type="RuleBase" id="RU367081"/>
    </source>
</evidence>
<dbReference type="GO" id="GO:0005789">
    <property type="term" value="C:endoplasmic reticulum membrane"/>
    <property type="evidence" value="ECO:0007669"/>
    <property type="project" value="UniProtKB-SubCell"/>
</dbReference>
<keyword evidence="8" id="KW-1185">Reference proteome</keyword>
<keyword evidence="5" id="KW-0256">Endoplasmic reticulum</keyword>
<evidence type="ECO:0000256" key="2">
    <source>
        <dbReference type="ARBA" id="ARBA00022692"/>
    </source>
</evidence>
<keyword evidence="4 5" id="KW-0472">Membrane</keyword>
<keyword evidence="3 5" id="KW-1133">Transmembrane helix</keyword>
<evidence type="ECO:0000256" key="3">
    <source>
        <dbReference type="ARBA" id="ARBA00022989"/>
    </source>
</evidence>
<feature type="transmembrane region" description="Helical" evidence="5">
    <location>
        <begin position="112"/>
        <end position="132"/>
    </location>
</feature>
<dbReference type="PANTHER" id="PTHR14624">
    <property type="entry name" value="DFG10 PROTEIN"/>
    <property type="match status" value="1"/>
</dbReference>
<dbReference type="GO" id="GO:0006488">
    <property type="term" value="P:dolichol-linked oligosaccharide biosynthetic process"/>
    <property type="evidence" value="ECO:0007669"/>
    <property type="project" value="UniProtKB-UniRule"/>
</dbReference>
<dbReference type="UniPathway" id="UPA00378"/>
<proteinExistence type="inferred from homology"/>
<feature type="transmembrane region" description="Helical" evidence="5">
    <location>
        <begin position="144"/>
        <end position="159"/>
    </location>
</feature>
<evidence type="ECO:0000259" key="6">
    <source>
        <dbReference type="Pfam" id="PF02544"/>
    </source>
</evidence>
<keyword evidence="2 5" id="KW-0812">Transmembrane</keyword>
<dbReference type="STRING" id="1266660.A0A1G4J7U2"/>
<reference evidence="7 8" key="1">
    <citation type="submission" date="2016-03" db="EMBL/GenBank/DDBJ databases">
        <authorList>
            <person name="Devillers H."/>
        </authorList>
    </citation>
    <scope>NUCLEOTIDE SEQUENCE [LARGE SCALE GENOMIC DNA]</scope>
    <source>
        <strain evidence="7">CBS 10888</strain>
    </source>
</reference>
<dbReference type="AlphaFoldDB" id="A0A1G4J7U2"/>
<protein>
    <recommendedName>
        <fullName evidence="5">Polyprenal reductase</fullName>
        <ecNumber evidence="5">1.3.1.94</ecNumber>
    </recommendedName>
</protein>
<comment type="pathway">
    <text evidence="5">Protein modification; protein glycosylation.</text>
</comment>
<dbReference type="GO" id="GO:0102389">
    <property type="term" value="F:polyprenol reductase activity"/>
    <property type="evidence" value="ECO:0007669"/>
    <property type="project" value="UniProtKB-UniRule"/>
</dbReference>
<accession>A0A1G4J7U2</accession>
<dbReference type="PANTHER" id="PTHR14624:SF0">
    <property type="entry name" value="POLYPRENOL REDUCTASE"/>
    <property type="match status" value="1"/>
</dbReference>
<dbReference type="GO" id="GO:0016095">
    <property type="term" value="P:polyprenol catabolic process"/>
    <property type="evidence" value="ECO:0007669"/>
    <property type="project" value="UniProtKB-UniRule"/>
</dbReference>
<comment type="subcellular location">
    <subcellularLocation>
        <location evidence="1">Endomembrane system</location>
        <topology evidence="1">Multi-pass membrane protein</topology>
    </subcellularLocation>
    <subcellularLocation>
        <location evidence="5">Endoplasmic reticulum membrane</location>
    </subcellularLocation>
</comment>
<keyword evidence="5" id="KW-0560">Oxidoreductase</keyword>
<evidence type="ECO:0000256" key="1">
    <source>
        <dbReference type="ARBA" id="ARBA00004127"/>
    </source>
</evidence>
<comment type="similarity">
    <text evidence="5">Belongs to the steroid 5-alpha reductase family. Polyprenal reductase subfamily.</text>
</comment>
<comment type="function">
    <text evidence="5">Plays a key role in early steps of protein N-linked glycosylation by being involved in the conversion of polyprenol into dolichol. Acts as a polyprenal reductase that mediates the reduction of polyprenal into dolichal in a NADP-dependent mechanism. Dolichols are required for the synthesis of dolichol-linked monosaccharides and the oligosaccharide precursor used for N-glycosylation.</text>
</comment>